<evidence type="ECO:0008006" key="7">
    <source>
        <dbReference type="Google" id="ProtNLM"/>
    </source>
</evidence>
<keyword evidence="4" id="KW-0934">Plastid</keyword>
<dbReference type="AlphaFoldDB" id="A0A7S4A0Z1"/>
<dbReference type="Pfam" id="PF00504">
    <property type="entry name" value="Chloroa_b-bind"/>
    <property type="match status" value="1"/>
</dbReference>
<sequence>MQTTVLALALGSAAAFVGPAAQAPATAVNAGQGDLVALAEANGDQLGRNLGFWDPLGASSLDFFGLEQSGRLPSGATVGYLRHAEIKHGRVAMAAFLGFIAGCTPLVSGEHAVAPYRGYVAGVTPQEQWDNIPQAGKLQIIAFVGMLESYGEGAGNPDGYTHYTKGGLPGFYPSIKGKGAGQITFDLYKPFPIFPEQSEAQKERGRRVEVNNGRAAMLGIFSLLSEQKVPGAVPFLSGKIPTLPDMEIMGPFVGTDGISHIW</sequence>
<keyword evidence="5" id="KW-0732">Signal</keyword>
<comment type="subcellular location">
    <subcellularLocation>
        <location evidence="1">Plastid</location>
        <location evidence="1">Chloroplast</location>
    </subcellularLocation>
</comment>
<dbReference type="InterPro" id="IPR022796">
    <property type="entry name" value="Chloroa_b-bind"/>
</dbReference>
<gene>
    <name evidence="6" type="ORF">PCAL00307_LOCUS15840</name>
</gene>
<evidence type="ECO:0000256" key="1">
    <source>
        <dbReference type="ARBA" id="ARBA00004229"/>
    </source>
</evidence>
<comment type="similarity">
    <text evidence="2">Belongs to the fucoxanthin chlorophyll protein family.</text>
</comment>
<evidence type="ECO:0000256" key="2">
    <source>
        <dbReference type="ARBA" id="ARBA00005933"/>
    </source>
</evidence>
<dbReference type="GO" id="GO:0009507">
    <property type="term" value="C:chloroplast"/>
    <property type="evidence" value="ECO:0007669"/>
    <property type="project" value="UniProtKB-SubCell"/>
</dbReference>
<feature type="signal peptide" evidence="5">
    <location>
        <begin position="1"/>
        <end position="15"/>
    </location>
</feature>
<keyword evidence="3" id="KW-0150">Chloroplast</keyword>
<proteinExistence type="inferred from homology"/>
<protein>
    <recommendedName>
        <fullName evidence="7">Plastid light harvesting protein</fullName>
    </recommendedName>
</protein>
<name>A0A7S4A0Z1_9STRA</name>
<dbReference type="Gene3D" id="1.10.3460.10">
    <property type="entry name" value="Chlorophyll a/b binding protein domain"/>
    <property type="match status" value="1"/>
</dbReference>
<reference evidence="6" key="1">
    <citation type="submission" date="2021-01" db="EMBL/GenBank/DDBJ databases">
        <authorList>
            <person name="Corre E."/>
            <person name="Pelletier E."/>
            <person name="Niang G."/>
            <person name="Scheremetjew M."/>
            <person name="Finn R."/>
            <person name="Kale V."/>
            <person name="Holt S."/>
            <person name="Cochrane G."/>
            <person name="Meng A."/>
            <person name="Brown T."/>
            <person name="Cohen L."/>
        </authorList>
    </citation>
    <scope>NUCLEOTIDE SEQUENCE</scope>
    <source>
        <strain evidence="6">CCMP1756</strain>
    </source>
</reference>
<evidence type="ECO:0000256" key="3">
    <source>
        <dbReference type="ARBA" id="ARBA00022528"/>
    </source>
</evidence>
<evidence type="ECO:0000256" key="4">
    <source>
        <dbReference type="ARBA" id="ARBA00022640"/>
    </source>
</evidence>
<organism evidence="6">
    <name type="scientific">Pelagomonas calceolata</name>
    <dbReference type="NCBI Taxonomy" id="35677"/>
    <lineage>
        <taxon>Eukaryota</taxon>
        <taxon>Sar</taxon>
        <taxon>Stramenopiles</taxon>
        <taxon>Ochrophyta</taxon>
        <taxon>Pelagophyceae</taxon>
        <taxon>Pelagomonadales</taxon>
        <taxon>Pelagomonadaceae</taxon>
        <taxon>Pelagomonas</taxon>
    </lineage>
</organism>
<evidence type="ECO:0000256" key="5">
    <source>
        <dbReference type="SAM" id="SignalP"/>
    </source>
</evidence>
<evidence type="ECO:0000313" key="6">
    <source>
        <dbReference type="EMBL" id="CAE0700404.1"/>
    </source>
</evidence>
<dbReference type="EMBL" id="HBIW01018402">
    <property type="protein sequence ID" value="CAE0700404.1"/>
    <property type="molecule type" value="Transcribed_RNA"/>
</dbReference>
<feature type="chain" id="PRO_5031336641" description="Plastid light harvesting protein" evidence="5">
    <location>
        <begin position="16"/>
        <end position="262"/>
    </location>
</feature>
<accession>A0A7S4A0Z1</accession>
<dbReference type="SUPFAM" id="SSF103511">
    <property type="entry name" value="Chlorophyll a-b binding protein"/>
    <property type="match status" value="1"/>
</dbReference>